<evidence type="ECO:0000313" key="2">
    <source>
        <dbReference type="Proteomes" id="UP000233551"/>
    </source>
</evidence>
<proteinExistence type="predicted"/>
<dbReference type="AlphaFoldDB" id="A0A2I0HW95"/>
<name>A0A2I0HW95_PUNGR</name>
<dbReference type="Proteomes" id="UP000233551">
    <property type="component" value="Unassembled WGS sequence"/>
</dbReference>
<organism evidence="1 2">
    <name type="scientific">Punica granatum</name>
    <name type="common">Pomegranate</name>
    <dbReference type="NCBI Taxonomy" id="22663"/>
    <lineage>
        <taxon>Eukaryota</taxon>
        <taxon>Viridiplantae</taxon>
        <taxon>Streptophyta</taxon>
        <taxon>Embryophyta</taxon>
        <taxon>Tracheophyta</taxon>
        <taxon>Spermatophyta</taxon>
        <taxon>Magnoliopsida</taxon>
        <taxon>eudicotyledons</taxon>
        <taxon>Gunneridae</taxon>
        <taxon>Pentapetalae</taxon>
        <taxon>rosids</taxon>
        <taxon>malvids</taxon>
        <taxon>Myrtales</taxon>
        <taxon>Lythraceae</taxon>
        <taxon>Punica</taxon>
    </lineage>
</organism>
<protein>
    <submittedName>
        <fullName evidence="1">Uncharacterized protein</fullName>
    </submittedName>
</protein>
<gene>
    <name evidence="1" type="ORF">CRG98_043631</name>
</gene>
<dbReference type="EMBL" id="PGOL01005067">
    <property type="protein sequence ID" value="PKI35979.1"/>
    <property type="molecule type" value="Genomic_DNA"/>
</dbReference>
<accession>A0A2I0HW95</accession>
<evidence type="ECO:0000313" key="1">
    <source>
        <dbReference type="EMBL" id="PKI35979.1"/>
    </source>
</evidence>
<keyword evidence="2" id="KW-1185">Reference proteome</keyword>
<sequence length="162" mass="17768">MRAWSSKVDDAYTAGGGTCRGGAPKYTEGMPKDAGGGRCTEVALEYAGGMPVGVRGGGACVKDVPSGVAKLCAPEFNLVGARMREAYATRLRSVHFLGDARRTHVRRSRHLLFTTLRRTVMVDSLREPRPRVFELTHLLVTIDQLDRFDTRTSRSPIGDPYK</sequence>
<comment type="caution">
    <text evidence="1">The sequence shown here is derived from an EMBL/GenBank/DDBJ whole genome shotgun (WGS) entry which is preliminary data.</text>
</comment>
<reference evidence="1 2" key="1">
    <citation type="submission" date="2017-11" db="EMBL/GenBank/DDBJ databases">
        <title>De-novo sequencing of pomegranate (Punica granatum L.) genome.</title>
        <authorList>
            <person name="Akparov Z."/>
            <person name="Amiraslanov A."/>
            <person name="Hajiyeva S."/>
            <person name="Abbasov M."/>
            <person name="Kaur K."/>
            <person name="Hamwieh A."/>
            <person name="Solovyev V."/>
            <person name="Salamov A."/>
            <person name="Braich B."/>
            <person name="Kosarev P."/>
            <person name="Mahmoud A."/>
            <person name="Hajiyev E."/>
            <person name="Babayeva S."/>
            <person name="Izzatullayeva V."/>
            <person name="Mammadov A."/>
            <person name="Mammadov A."/>
            <person name="Sharifova S."/>
            <person name="Ojaghi J."/>
            <person name="Eynullazada K."/>
            <person name="Bayramov B."/>
            <person name="Abdulazimova A."/>
            <person name="Shahmuradov I."/>
        </authorList>
    </citation>
    <scope>NUCLEOTIDE SEQUENCE [LARGE SCALE GENOMIC DNA]</scope>
    <source>
        <strain evidence="2">cv. AG2017</strain>
        <tissue evidence="1">Leaf</tissue>
    </source>
</reference>